<evidence type="ECO:0000256" key="3">
    <source>
        <dbReference type="ARBA" id="ARBA00022475"/>
    </source>
</evidence>
<keyword evidence="6 7" id="KW-0472">Membrane</keyword>
<feature type="transmembrane region" description="Helical" evidence="7">
    <location>
        <begin position="260"/>
        <end position="281"/>
    </location>
</feature>
<feature type="transmembrane region" description="Helical" evidence="7">
    <location>
        <begin position="313"/>
        <end position="334"/>
    </location>
</feature>
<keyword evidence="3" id="KW-1003">Cell membrane</keyword>
<evidence type="ECO:0000256" key="7">
    <source>
        <dbReference type="RuleBase" id="RU363032"/>
    </source>
</evidence>
<dbReference type="SUPFAM" id="SSF161098">
    <property type="entry name" value="MetI-like"/>
    <property type="match status" value="1"/>
</dbReference>
<dbReference type="InterPro" id="IPR000515">
    <property type="entry name" value="MetI-like"/>
</dbReference>
<reference evidence="9" key="1">
    <citation type="submission" date="2012-07" db="EMBL/GenBank/DDBJ databases">
        <title>A Draft Genome for Bacillus alcalophilus strain ATCC 27647.</title>
        <authorList>
            <person name="Attie O."/>
            <person name="Jayaprakash A."/>
            <person name="Sachidanandam R."/>
            <person name="Shah H."/>
            <person name="Paulsen I."/>
            <person name="Morino M."/>
            <person name="Ito M."/>
            <person name="Krulwich T."/>
        </authorList>
    </citation>
    <scope>NUCLEOTIDE SEQUENCE</scope>
    <source>
        <strain evidence="9">ATCC 27647</strain>
    </source>
</reference>
<dbReference type="PROSITE" id="PS50928">
    <property type="entry name" value="ABC_TM1"/>
    <property type="match status" value="1"/>
</dbReference>
<feature type="transmembrane region" description="Helical" evidence="7">
    <location>
        <begin position="159"/>
        <end position="179"/>
    </location>
</feature>
<dbReference type="EMBL" id="JX399512">
    <property type="protein sequence ID" value="AFV25935.1"/>
    <property type="molecule type" value="Genomic_DNA"/>
</dbReference>
<accession>K4ML19</accession>
<comment type="similarity">
    <text evidence="7">Belongs to the binding-protein-dependent transport system permease family.</text>
</comment>
<sequence length="347" mass="39514">VLIILKIEGVNEAFELTIFFIEGSGYFLLERPINDKKSLTLEKKSFMPRLVSHIKLYYQLYLMVLPAFLIILLFNYVPMYGLQLAFREFDPSRGITGGAFVGLEYFQRFINSHQFWDLMRNTFLISFYSLIVGFPIPILIALVFNQIRHAGRKKFIQTVAYMPHFISVIVVVGMIMIFLSPSSGLLGNLFSLFGLEPINFMGKPEYFRSIYVLSDVWQHAGWNSIIYIAALAGVNPQLYEAAKIDGASRMQQIRNIDIPHLLPTIIILLILNAGSLLGVGFEKIFLMQNAMNLPVSEVLETYVYKIGIMSNQISYSTAIGLFNTMINFTILLIVNRVAKKTSETSLW</sequence>
<evidence type="ECO:0000259" key="8">
    <source>
        <dbReference type="PROSITE" id="PS50928"/>
    </source>
</evidence>
<dbReference type="GO" id="GO:0055085">
    <property type="term" value="P:transmembrane transport"/>
    <property type="evidence" value="ECO:0007669"/>
    <property type="project" value="InterPro"/>
</dbReference>
<evidence type="ECO:0000256" key="2">
    <source>
        <dbReference type="ARBA" id="ARBA00022448"/>
    </source>
</evidence>
<dbReference type="InterPro" id="IPR035906">
    <property type="entry name" value="MetI-like_sf"/>
</dbReference>
<dbReference type="Pfam" id="PF00528">
    <property type="entry name" value="BPD_transp_1"/>
    <property type="match status" value="1"/>
</dbReference>
<feature type="transmembrane region" description="Helical" evidence="7">
    <location>
        <begin position="220"/>
        <end position="239"/>
    </location>
</feature>
<evidence type="ECO:0000313" key="9">
    <source>
        <dbReference type="EMBL" id="AFV25935.1"/>
    </source>
</evidence>
<dbReference type="InterPro" id="IPR050809">
    <property type="entry name" value="UgpAE/MalFG_permease"/>
</dbReference>
<evidence type="ECO:0000256" key="1">
    <source>
        <dbReference type="ARBA" id="ARBA00004651"/>
    </source>
</evidence>
<feature type="domain" description="ABC transmembrane type-1" evidence="8">
    <location>
        <begin position="119"/>
        <end position="334"/>
    </location>
</feature>
<keyword evidence="4 7" id="KW-0812">Transmembrane</keyword>
<dbReference type="PANTHER" id="PTHR43227:SF11">
    <property type="entry name" value="BLL4140 PROTEIN"/>
    <property type="match status" value="1"/>
</dbReference>
<dbReference type="PANTHER" id="PTHR43227">
    <property type="entry name" value="BLL4140 PROTEIN"/>
    <property type="match status" value="1"/>
</dbReference>
<feature type="non-terminal residue" evidence="9">
    <location>
        <position position="1"/>
    </location>
</feature>
<keyword evidence="2 7" id="KW-0813">Transport</keyword>
<feature type="transmembrane region" description="Helical" evidence="7">
    <location>
        <begin position="56"/>
        <end position="77"/>
    </location>
</feature>
<proteinExistence type="inferred from homology"/>
<evidence type="ECO:0000256" key="4">
    <source>
        <dbReference type="ARBA" id="ARBA00022692"/>
    </source>
</evidence>
<name>K4ML19_ALKAL</name>
<evidence type="ECO:0000256" key="5">
    <source>
        <dbReference type="ARBA" id="ARBA00022989"/>
    </source>
</evidence>
<protein>
    <submittedName>
        <fullName evidence="9">Sugar transporter</fullName>
    </submittedName>
</protein>
<dbReference type="CDD" id="cd06261">
    <property type="entry name" value="TM_PBP2"/>
    <property type="match status" value="1"/>
</dbReference>
<dbReference type="AlphaFoldDB" id="K4ML19"/>
<dbReference type="Gene3D" id="1.10.3720.10">
    <property type="entry name" value="MetI-like"/>
    <property type="match status" value="1"/>
</dbReference>
<gene>
    <name evidence="9" type="ORF">BalcAV3537</name>
</gene>
<dbReference type="GO" id="GO:0005886">
    <property type="term" value="C:plasma membrane"/>
    <property type="evidence" value="ECO:0007669"/>
    <property type="project" value="UniProtKB-SubCell"/>
</dbReference>
<feature type="transmembrane region" description="Helical" evidence="7">
    <location>
        <begin position="125"/>
        <end position="147"/>
    </location>
</feature>
<comment type="subcellular location">
    <subcellularLocation>
        <location evidence="1 7">Cell membrane</location>
        <topology evidence="1 7">Multi-pass membrane protein</topology>
    </subcellularLocation>
</comment>
<keyword evidence="9" id="KW-0762">Sugar transport</keyword>
<organism evidence="9">
    <name type="scientific">Alkalihalobacillus alcalophilus ATCC 27647 = CGMCC 1.3604</name>
    <dbReference type="NCBI Taxonomy" id="1218173"/>
    <lineage>
        <taxon>Bacteria</taxon>
        <taxon>Bacillati</taxon>
        <taxon>Bacillota</taxon>
        <taxon>Bacilli</taxon>
        <taxon>Bacillales</taxon>
        <taxon>Bacillaceae</taxon>
        <taxon>Alkalihalobacillus</taxon>
    </lineage>
</organism>
<evidence type="ECO:0000256" key="6">
    <source>
        <dbReference type="ARBA" id="ARBA00023136"/>
    </source>
</evidence>
<keyword evidence="5 7" id="KW-1133">Transmembrane helix</keyword>